<reference evidence="2" key="1">
    <citation type="submission" date="2019-08" db="EMBL/GenBank/DDBJ databases">
        <authorList>
            <person name="Kucharzyk K."/>
            <person name="Murdoch R.W."/>
            <person name="Higgins S."/>
            <person name="Loffler F."/>
        </authorList>
    </citation>
    <scope>NUCLEOTIDE SEQUENCE</scope>
</reference>
<keyword evidence="1" id="KW-1133">Transmembrane helix</keyword>
<keyword evidence="1" id="KW-0472">Membrane</keyword>
<keyword evidence="1" id="KW-0812">Transmembrane</keyword>
<dbReference type="AlphaFoldDB" id="A0A644WBI1"/>
<feature type="transmembrane region" description="Helical" evidence="1">
    <location>
        <begin position="90"/>
        <end position="109"/>
    </location>
</feature>
<proteinExistence type="predicted"/>
<evidence type="ECO:0000313" key="2">
    <source>
        <dbReference type="EMBL" id="MPM00877.1"/>
    </source>
</evidence>
<protein>
    <submittedName>
        <fullName evidence="2">Uncharacterized protein</fullName>
    </submittedName>
</protein>
<feature type="transmembrane region" description="Helical" evidence="1">
    <location>
        <begin position="58"/>
        <end position="78"/>
    </location>
</feature>
<comment type="caution">
    <text evidence="2">The sequence shown here is derived from an EMBL/GenBank/DDBJ whole genome shotgun (WGS) entry which is preliminary data.</text>
</comment>
<dbReference type="EMBL" id="VSSQ01000758">
    <property type="protein sequence ID" value="MPM00877.1"/>
    <property type="molecule type" value="Genomic_DNA"/>
</dbReference>
<accession>A0A644WBI1</accession>
<gene>
    <name evidence="2" type="ORF">SDC9_47110</name>
</gene>
<evidence type="ECO:0000256" key="1">
    <source>
        <dbReference type="SAM" id="Phobius"/>
    </source>
</evidence>
<name>A0A644WBI1_9ZZZZ</name>
<feature type="transmembrane region" description="Helical" evidence="1">
    <location>
        <begin position="20"/>
        <end position="38"/>
    </location>
</feature>
<sequence>MAKDPKASLQAVASKKSLQILIALLFVSMGIIGFTSGRGLGNQISRELSNMFGGDSELLLYLISTLQLVSGLFLGAQLFSNLIPDKIAKIAHLAILIFWLALIVILDVLTIDFGRISGSDWFTWIEQVVLHLIVLSGIVQIQK</sequence>
<organism evidence="2">
    <name type="scientific">bioreactor metagenome</name>
    <dbReference type="NCBI Taxonomy" id="1076179"/>
    <lineage>
        <taxon>unclassified sequences</taxon>
        <taxon>metagenomes</taxon>
        <taxon>ecological metagenomes</taxon>
    </lineage>
</organism>
<feature type="transmembrane region" description="Helical" evidence="1">
    <location>
        <begin position="121"/>
        <end position="141"/>
    </location>
</feature>